<dbReference type="Pfam" id="PF00078">
    <property type="entry name" value="RVT_1"/>
    <property type="match status" value="1"/>
</dbReference>
<reference evidence="2" key="2">
    <citation type="journal article" date="2024" name="Plant">
        <title>Genomic evolution and insights into agronomic trait innovations of Sesamum species.</title>
        <authorList>
            <person name="Miao H."/>
            <person name="Wang L."/>
            <person name="Qu L."/>
            <person name="Liu H."/>
            <person name="Sun Y."/>
            <person name="Le M."/>
            <person name="Wang Q."/>
            <person name="Wei S."/>
            <person name="Zheng Y."/>
            <person name="Lin W."/>
            <person name="Duan Y."/>
            <person name="Cao H."/>
            <person name="Xiong S."/>
            <person name="Wang X."/>
            <person name="Wei L."/>
            <person name="Li C."/>
            <person name="Ma Q."/>
            <person name="Ju M."/>
            <person name="Zhao R."/>
            <person name="Li G."/>
            <person name="Mu C."/>
            <person name="Tian Q."/>
            <person name="Mei H."/>
            <person name="Zhang T."/>
            <person name="Gao T."/>
            <person name="Zhang H."/>
        </authorList>
    </citation>
    <scope>NUCLEOTIDE SEQUENCE</scope>
    <source>
        <strain evidence="2">KEN1</strain>
    </source>
</reference>
<gene>
    <name evidence="2" type="ORF">Slati_1378000</name>
</gene>
<evidence type="ECO:0000313" key="2">
    <source>
        <dbReference type="EMBL" id="KAL0453999.1"/>
    </source>
</evidence>
<protein>
    <recommendedName>
        <fullName evidence="1">Reverse transcriptase domain-containing protein</fullName>
    </recommendedName>
</protein>
<name>A0AAW2XJD3_9LAMI</name>
<dbReference type="EMBL" id="JACGWN010000004">
    <property type="protein sequence ID" value="KAL0453999.1"/>
    <property type="molecule type" value="Genomic_DNA"/>
</dbReference>
<proteinExistence type="predicted"/>
<dbReference type="PANTHER" id="PTHR33116:SF78">
    <property type="entry name" value="OS12G0587133 PROTEIN"/>
    <property type="match status" value="1"/>
</dbReference>
<evidence type="ECO:0000259" key="1">
    <source>
        <dbReference type="Pfam" id="PF00078"/>
    </source>
</evidence>
<feature type="domain" description="Reverse transcriptase" evidence="1">
    <location>
        <begin position="80"/>
        <end position="200"/>
    </location>
</feature>
<dbReference type="InterPro" id="IPR000477">
    <property type="entry name" value="RT_dom"/>
</dbReference>
<organism evidence="2">
    <name type="scientific">Sesamum latifolium</name>
    <dbReference type="NCBI Taxonomy" id="2727402"/>
    <lineage>
        <taxon>Eukaryota</taxon>
        <taxon>Viridiplantae</taxon>
        <taxon>Streptophyta</taxon>
        <taxon>Embryophyta</taxon>
        <taxon>Tracheophyta</taxon>
        <taxon>Spermatophyta</taxon>
        <taxon>Magnoliopsida</taxon>
        <taxon>eudicotyledons</taxon>
        <taxon>Gunneridae</taxon>
        <taxon>Pentapetalae</taxon>
        <taxon>asterids</taxon>
        <taxon>lamiids</taxon>
        <taxon>Lamiales</taxon>
        <taxon>Pedaliaceae</taxon>
        <taxon>Sesamum</taxon>
    </lineage>
</organism>
<dbReference type="SUPFAM" id="SSF56672">
    <property type="entry name" value="DNA/RNA polymerases"/>
    <property type="match status" value="1"/>
</dbReference>
<sequence>MAEPLLLNKMGSNEFISFYQRLLGGERTNRFIDLSFLRPWARYLLSEEDSAALIKPVTAAEVKMAFFDVEEDKSPGPMERLRPRRSIGDNILLAQELFTGYNQQHLPPRCALKVDLRKAYDTVEWDFMLATLHLFRARGLRQGDPMSPYLFVLVMEVLHLILRQLIDQDGGFGYHWRCAKTLFISACFADDLLLFCKAEVPSVLSFSRGFRDCKPLLQRVDERIKGWEGINLSFAGRGHSGGGYASVAWSQVCRPKEEGGLGIRDVLALNRADAIMANHHSRPDFHLG</sequence>
<dbReference type="InterPro" id="IPR043502">
    <property type="entry name" value="DNA/RNA_pol_sf"/>
</dbReference>
<dbReference type="PANTHER" id="PTHR33116">
    <property type="entry name" value="REVERSE TRANSCRIPTASE ZINC-BINDING DOMAIN-CONTAINING PROTEIN-RELATED-RELATED"/>
    <property type="match status" value="1"/>
</dbReference>
<accession>A0AAW2XJD3</accession>
<reference evidence="2" key="1">
    <citation type="submission" date="2020-06" db="EMBL/GenBank/DDBJ databases">
        <authorList>
            <person name="Li T."/>
            <person name="Hu X."/>
            <person name="Zhang T."/>
            <person name="Song X."/>
            <person name="Zhang H."/>
            <person name="Dai N."/>
            <person name="Sheng W."/>
            <person name="Hou X."/>
            <person name="Wei L."/>
        </authorList>
    </citation>
    <scope>NUCLEOTIDE SEQUENCE</scope>
    <source>
        <strain evidence="2">KEN1</strain>
        <tissue evidence="2">Leaf</tissue>
    </source>
</reference>
<dbReference type="AlphaFoldDB" id="A0AAW2XJD3"/>
<comment type="caution">
    <text evidence="2">The sequence shown here is derived from an EMBL/GenBank/DDBJ whole genome shotgun (WGS) entry which is preliminary data.</text>
</comment>